<accession>A0A6J5SRS3</accession>
<name>A0A6J5SRS3_9CAUD</name>
<dbReference type="EMBL" id="LR797075">
    <property type="protein sequence ID" value="CAB4185045.1"/>
    <property type="molecule type" value="Genomic_DNA"/>
</dbReference>
<organism evidence="3">
    <name type="scientific">uncultured Caudovirales phage</name>
    <dbReference type="NCBI Taxonomy" id="2100421"/>
    <lineage>
        <taxon>Viruses</taxon>
        <taxon>Duplodnaviria</taxon>
        <taxon>Heunggongvirae</taxon>
        <taxon>Uroviricota</taxon>
        <taxon>Caudoviricetes</taxon>
        <taxon>Peduoviridae</taxon>
        <taxon>Maltschvirus</taxon>
        <taxon>Maltschvirus maltsch</taxon>
    </lineage>
</organism>
<protein>
    <submittedName>
        <fullName evidence="3">Uncharacterized protein</fullName>
    </submittedName>
</protein>
<reference evidence="3" key="1">
    <citation type="submission" date="2020-05" db="EMBL/GenBank/DDBJ databases">
        <authorList>
            <person name="Chiriac C."/>
            <person name="Salcher M."/>
            <person name="Ghai R."/>
            <person name="Kavagutti S V."/>
        </authorList>
    </citation>
    <scope>NUCLEOTIDE SEQUENCE</scope>
</reference>
<evidence type="ECO:0000313" key="2">
    <source>
        <dbReference type="EMBL" id="CAB4193399.1"/>
    </source>
</evidence>
<evidence type="ECO:0000313" key="1">
    <source>
        <dbReference type="EMBL" id="CAB4185045.1"/>
    </source>
</evidence>
<sequence length="97" mass="10859">MNLPEQNLLKELVRSGMRIHWIPDEETAKNVTVVGNHPAEHGLCAYFGTGQYAALDNCELNDFAMVSRLTYATRALKSAHNLSTHMKFAANRNQLTT</sequence>
<dbReference type="EMBL" id="LR798430">
    <property type="protein sequence ID" value="CAB5231148.1"/>
    <property type="molecule type" value="Genomic_DNA"/>
</dbReference>
<dbReference type="EMBL" id="LR797450">
    <property type="protein sequence ID" value="CAB4217930.1"/>
    <property type="molecule type" value="Genomic_DNA"/>
</dbReference>
<evidence type="ECO:0000313" key="3">
    <source>
        <dbReference type="EMBL" id="CAB4217930.1"/>
    </source>
</evidence>
<gene>
    <name evidence="1" type="ORF">UFOVP1127_2</name>
    <name evidence="2" type="ORF">UFOVP1242_72</name>
    <name evidence="3" type="ORF">UFOVP1492_132</name>
    <name evidence="4" type="ORF">UFOVP1580_25</name>
</gene>
<proteinExistence type="predicted"/>
<dbReference type="EMBL" id="LR797197">
    <property type="protein sequence ID" value="CAB4193399.1"/>
    <property type="molecule type" value="Genomic_DNA"/>
</dbReference>
<evidence type="ECO:0000313" key="4">
    <source>
        <dbReference type="EMBL" id="CAB5231148.1"/>
    </source>
</evidence>